<dbReference type="PANTHER" id="PTHR47784">
    <property type="entry name" value="STEROL UPTAKE CONTROL PROTEIN 2"/>
    <property type="match status" value="1"/>
</dbReference>
<dbReference type="GO" id="GO:0008270">
    <property type="term" value="F:zinc ion binding"/>
    <property type="evidence" value="ECO:0007669"/>
    <property type="project" value="InterPro"/>
</dbReference>
<dbReference type="OrthoDB" id="4937900at2759"/>
<comment type="caution">
    <text evidence="4">The sequence shown here is derived from an EMBL/GenBank/DDBJ whole genome shotgun (WGS) entry which is preliminary data.</text>
</comment>
<dbReference type="InterPro" id="IPR053157">
    <property type="entry name" value="Sterol_Uptake_Regulator"/>
</dbReference>
<evidence type="ECO:0000256" key="2">
    <source>
        <dbReference type="SAM" id="MobiDB-lite"/>
    </source>
</evidence>
<evidence type="ECO:0000256" key="1">
    <source>
        <dbReference type="ARBA" id="ARBA00023242"/>
    </source>
</evidence>
<dbReference type="InterPro" id="IPR036864">
    <property type="entry name" value="Zn2-C6_fun-type_DNA-bd_sf"/>
</dbReference>
<sequence length="394" mass="44677">MPLNKRRRPHRKSRQGCTECKARHIKCDELRPSCANCTISERQCSYPHHSPCSPKPAPAPKPAPDLYASILEPRPTEETGGKGPHTPRVDTRFTLFHMICLHHADMHMHDYMALQGSGQPIIEIALRVADTAPFLLDQVLALSALDLSGKERPANMTYHREASELQIRALSLFNQSTEGISDTNRLALFLFASLLGIHVLRETLVHHSHGTIATFIEEFLRYLRLHRGVRNFINEQSWDQILQSELRPLLHLSHLATVVGNLTPGNETSKLKAFLETYDSGSESNNACQDALRWIQWMLDLAKQDISSESLAIHATMAWPLVISEEYIHAFHQHRPEALAVFAYYAHTLYRYRSFWVFGDSGSSLLCLIKSNIGSFWLRQLDRPVQGTIDSLTC</sequence>
<dbReference type="CDD" id="cd00067">
    <property type="entry name" value="GAL4"/>
    <property type="match status" value="1"/>
</dbReference>
<dbReference type="SUPFAM" id="SSF57701">
    <property type="entry name" value="Zn2/Cys6 DNA-binding domain"/>
    <property type="match status" value="1"/>
</dbReference>
<feature type="domain" description="Zn(2)-C6 fungal-type" evidence="3">
    <location>
        <begin position="16"/>
        <end position="46"/>
    </location>
</feature>
<dbReference type="SMART" id="SM00066">
    <property type="entry name" value="GAL4"/>
    <property type="match status" value="1"/>
</dbReference>
<protein>
    <submittedName>
        <fullName evidence="4">Upc2 protein</fullName>
    </submittedName>
</protein>
<accession>A0A8K0QVY4</accession>
<dbReference type="PROSITE" id="PS00463">
    <property type="entry name" value="ZN2_CY6_FUNGAL_1"/>
    <property type="match status" value="1"/>
</dbReference>
<evidence type="ECO:0000313" key="5">
    <source>
        <dbReference type="Proteomes" id="UP000813461"/>
    </source>
</evidence>
<name>A0A8K0QVY4_9PLEO</name>
<feature type="region of interest" description="Disordered" evidence="2">
    <location>
        <begin position="48"/>
        <end position="67"/>
    </location>
</feature>
<reference evidence="4" key="1">
    <citation type="journal article" date="2021" name="Nat. Commun.">
        <title>Genetic determinants of endophytism in the Arabidopsis root mycobiome.</title>
        <authorList>
            <person name="Mesny F."/>
            <person name="Miyauchi S."/>
            <person name="Thiergart T."/>
            <person name="Pickel B."/>
            <person name="Atanasova L."/>
            <person name="Karlsson M."/>
            <person name="Huettel B."/>
            <person name="Barry K.W."/>
            <person name="Haridas S."/>
            <person name="Chen C."/>
            <person name="Bauer D."/>
            <person name="Andreopoulos W."/>
            <person name="Pangilinan J."/>
            <person name="LaButti K."/>
            <person name="Riley R."/>
            <person name="Lipzen A."/>
            <person name="Clum A."/>
            <person name="Drula E."/>
            <person name="Henrissat B."/>
            <person name="Kohler A."/>
            <person name="Grigoriev I.V."/>
            <person name="Martin F.M."/>
            <person name="Hacquard S."/>
        </authorList>
    </citation>
    <scope>NUCLEOTIDE SEQUENCE</scope>
    <source>
        <strain evidence="4">MPI-SDFR-AT-0120</strain>
    </source>
</reference>
<organism evidence="4 5">
    <name type="scientific">Paraphoma chrysanthemicola</name>
    <dbReference type="NCBI Taxonomy" id="798071"/>
    <lineage>
        <taxon>Eukaryota</taxon>
        <taxon>Fungi</taxon>
        <taxon>Dikarya</taxon>
        <taxon>Ascomycota</taxon>
        <taxon>Pezizomycotina</taxon>
        <taxon>Dothideomycetes</taxon>
        <taxon>Pleosporomycetidae</taxon>
        <taxon>Pleosporales</taxon>
        <taxon>Pleosporineae</taxon>
        <taxon>Phaeosphaeriaceae</taxon>
        <taxon>Paraphoma</taxon>
    </lineage>
</organism>
<gene>
    <name evidence="4" type="ORF">FB567DRAFT_453725</name>
</gene>
<proteinExistence type="predicted"/>
<dbReference type="AlphaFoldDB" id="A0A8K0QVY4"/>
<keyword evidence="1" id="KW-0539">Nucleus</keyword>
<dbReference type="Proteomes" id="UP000813461">
    <property type="component" value="Unassembled WGS sequence"/>
</dbReference>
<evidence type="ECO:0000313" key="4">
    <source>
        <dbReference type="EMBL" id="KAH7073167.1"/>
    </source>
</evidence>
<dbReference type="PROSITE" id="PS50048">
    <property type="entry name" value="ZN2_CY6_FUNGAL_2"/>
    <property type="match status" value="1"/>
</dbReference>
<dbReference type="Pfam" id="PF00172">
    <property type="entry name" value="Zn_clus"/>
    <property type="match status" value="1"/>
</dbReference>
<dbReference type="PANTHER" id="PTHR47784:SF4">
    <property type="entry name" value="ZN(II)2CYS6 TRANSCRIPTION FACTOR (EUROFUNG)"/>
    <property type="match status" value="1"/>
</dbReference>
<dbReference type="Gene3D" id="4.10.240.10">
    <property type="entry name" value="Zn(2)-C6 fungal-type DNA-binding domain"/>
    <property type="match status" value="1"/>
</dbReference>
<dbReference type="InterPro" id="IPR001138">
    <property type="entry name" value="Zn2Cys6_DnaBD"/>
</dbReference>
<keyword evidence="5" id="KW-1185">Reference proteome</keyword>
<dbReference type="EMBL" id="JAGMVJ010000022">
    <property type="protein sequence ID" value="KAH7073167.1"/>
    <property type="molecule type" value="Genomic_DNA"/>
</dbReference>
<evidence type="ECO:0000259" key="3">
    <source>
        <dbReference type="PROSITE" id="PS50048"/>
    </source>
</evidence>
<feature type="compositionally biased region" description="Pro residues" evidence="2">
    <location>
        <begin position="53"/>
        <end position="63"/>
    </location>
</feature>
<dbReference type="GO" id="GO:0001228">
    <property type="term" value="F:DNA-binding transcription activator activity, RNA polymerase II-specific"/>
    <property type="evidence" value="ECO:0007669"/>
    <property type="project" value="TreeGrafter"/>
</dbReference>